<proteinExistence type="predicted"/>
<evidence type="ECO:0000313" key="1">
    <source>
        <dbReference type="EMBL" id="ELY41865.1"/>
    </source>
</evidence>
<comment type="caution">
    <text evidence="1">The sequence shown here is derived from an EMBL/GenBank/DDBJ whole genome shotgun (WGS) entry which is preliminary data.</text>
</comment>
<dbReference type="EMBL" id="AOHW01000026">
    <property type="protein sequence ID" value="ELY41865.1"/>
    <property type="molecule type" value="Genomic_DNA"/>
</dbReference>
<gene>
    <name evidence="1" type="ORF">C496_08721</name>
</gene>
<dbReference type="Proteomes" id="UP000011599">
    <property type="component" value="Unassembled WGS sequence"/>
</dbReference>
<sequence>MFFFTSIPKDFDRESVAFGHTTSATAQPGIEHFPSVIDSRINDEASSGKIGQQNLETAENDADVYDVDVNLLESLESNLTVTQRNVRCVYRDSSDRCVNRCQ</sequence>
<dbReference type="AlphaFoldDB" id="L9VXE8"/>
<accession>L9VXE8</accession>
<reference evidence="1 2" key="1">
    <citation type="journal article" date="2014" name="PLoS Genet.">
        <title>Phylogenetically driven sequencing of extremely halophilic archaea reveals strategies for static and dynamic osmo-response.</title>
        <authorList>
            <person name="Becker E.A."/>
            <person name="Seitzer P.M."/>
            <person name="Tritt A."/>
            <person name="Larsen D."/>
            <person name="Krusor M."/>
            <person name="Yao A.I."/>
            <person name="Wu D."/>
            <person name="Madern D."/>
            <person name="Eisen J.A."/>
            <person name="Darling A.E."/>
            <person name="Facciotti M.T."/>
        </authorList>
    </citation>
    <scope>NUCLEOTIDE SEQUENCE [LARGE SCALE GENOMIC DNA]</scope>
    <source>
        <strain evidence="1 2">GA33</strain>
    </source>
</reference>
<name>L9VXE8_9EURY</name>
<dbReference type="RefSeq" id="WP_006089563.1">
    <property type="nucleotide sequence ID" value="NZ_AOHW01000026.1"/>
</dbReference>
<keyword evidence="2" id="KW-1185">Reference proteome</keyword>
<evidence type="ECO:0000313" key="2">
    <source>
        <dbReference type="Proteomes" id="UP000011599"/>
    </source>
</evidence>
<organism evidence="1 2">
    <name type="scientific">Natronorubrum tibetense GA33</name>
    <dbReference type="NCBI Taxonomy" id="1114856"/>
    <lineage>
        <taxon>Archaea</taxon>
        <taxon>Methanobacteriati</taxon>
        <taxon>Methanobacteriota</taxon>
        <taxon>Stenosarchaea group</taxon>
        <taxon>Halobacteria</taxon>
        <taxon>Halobacteriales</taxon>
        <taxon>Natrialbaceae</taxon>
        <taxon>Natronorubrum</taxon>
    </lineage>
</organism>
<dbReference type="eggNOG" id="arCOG04233">
    <property type="taxonomic scope" value="Archaea"/>
</dbReference>
<protein>
    <submittedName>
        <fullName evidence="1">Periplasmic binding protein</fullName>
    </submittedName>
</protein>